<sequence>MIECYRYISQQVEKDQIINERKIQSINAATNYATWYTITRYDDENTAQQELALPLIPSFRIGPIRLDEMPNLSILFRSVAPAFGQPGGGIEVMTELPIWLFGLWDFGSNIWIL</sequence>
<name>A0A1F5V5B2_9BACT</name>
<dbReference type="Proteomes" id="UP000178943">
    <property type="component" value="Unassembled WGS sequence"/>
</dbReference>
<proteinExistence type="predicted"/>
<comment type="caution">
    <text evidence="1">The sequence shown here is derived from an EMBL/GenBank/DDBJ whole genome shotgun (WGS) entry which is preliminary data.</text>
</comment>
<reference evidence="1 2" key="1">
    <citation type="journal article" date="2016" name="Nat. Commun.">
        <title>Thousands of microbial genomes shed light on interconnected biogeochemical processes in an aquifer system.</title>
        <authorList>
            <person name="Anantharaman K."/>
            <person name="Brown C.T."/>
            <person name="Hug L.A."/>
            <person name="Sharon I."/>
            <person name="Castelle C.J."/>
            <person name="Probst A.J."/>
            <person name="Thomas B.C."/>
            <person name="Singh A."/>
            <person name="Wilkins M.J."/>
            <person name="Karaoz U."/>
            <person name="Brodie E.L."/>
            <person name="Williams K.H."/>
            <person name="Hubbard S.S."/>
            <person name="Banfield J.F."/>
        </authorList>
    </citation>
    <scope>NUCLEOTIDE SEQUENCE [LARGE SCALE GENOMIC DNA]</scope>
</reference>
<evidence type="ECO:0000313" key="1">
    <source>
        <dbReference type="EMBL" id="OGF58604.1"/>
    </source>
</evidence>
<protein>
    <submittedName>
        <fullName evidence="1">Uncharacterized protein</fullName>
    </submittedName>
</protein>
<dbReference type="AlphaFoldDB" id="A0A1F5V5B2"/>
<organism evidence="1 2">
    <name type="scientific">Candidatus Fischerbacteria bacterium RBG_13_37_8</name>
    <dbReference type="NCBI Taxonomy" id="1817863"/>
    <lineage>
        <taxon>Bacteria</taxon>
        <taxon>Candidatus Fischeribacteriota</taxon>
    </lineage>
</organism>
<dbReference type="EMBL" id="MFGW01000244">
    <property type="protein sequence ID" value="OGF58604.1"/>
    <property type="molecule type" value="Genomic_DNA"/>
</dbReference>
<gene>
    <name evidence="1" type="ORF">A2Y62_08010</name>
</gene>
<accession>A0A1F5V5B2</accession>
<evidence type="ECO:0000313" key="2">
    <source>
        <dbReference type="Proteomes" id="UP000178943"/>
    </source>
</evidence>
<dbReference type="STRING" id="1817863.A2Y62_08010"/>